<evidence type="ECO:0000313" key="4">
    <source>
        <dbReference type="Proteomes" id="UP000095282"/>
    </source>
</evidence>
<evidence type="ECO:0000259" key="2">
    <source>
        <dbReference type="Pfam" id="PF02408"/>
    </source>
</evidence>
<dbReference type="Proteomes" id="UP000095282">
    <property type="component" value="Unplaced"/>
</dbReference>
<evidence type="ECO:0000259" key="3">
    <source>
        <dbReference type="Pfam" id="PF24511"/>
    </source>
</evidence>
<organism evidence="4 5">
    <name type="scientific">Caenorhabditis tropicalis</name>
    <dbReference type="NCBI Taxonomy" id="1561998"/>
    <lineage>
        <taxon>Eukaryota</taxon>
        <taxon>Metazoa</taxon>
        <taxon>Ecdysozoa</taxon>
        <taxon>Nematoda</taxon>
        <taxon>Chromadorea</taxon>
        <taxon>Rhabditida</taxon>
        <taxon>Rhabditina</taxon>
        <taxon>Rhabditomorpha</taxon>
        <taxon>Rhabditoidea</taxon>
        <taxon>Rhabditidae</taxon>
        <taxon>Peloderinae</taxon>
        <taxon>Caenorhabditis</taxon>
    </lineage>
</organism>
<dbReference type="Pfam" id="PF02408">
    <property type="entry name" value="CUB_2"/>
    <property type="match status" value="1"/>
</dbReference>
<evidence type="ECO:0000313" key="5">
    <source>
        <dbReference type="WBParaSite" id="Csp11.Scaffold457.g1369.t1"/>
    </source>
</evidence>
<sequence length="462" mass="51873">MLSFLFLIGTLLISVDADGYSCAGNTLVNPPEDINQPYYYPQGWNEGLEPATYAGSQTCNWQINVPQGMYATVIFYKNTDSESGINCVYPNGQQEYIEDKEHNPFIFTSPQFQVNLRVSDKQGELSFKVVWSKYPGTCKINMVLDDKSGLSGSPNECVTTYSSPNKVVLVGFSLKDDLDVSLRQSAVFVGDSTDGEYIGNLYYARYSQIVSPTNKLTIYTFGLDKEFNYTLYMGMDSYALGDVQQINGMNCPSNPNKACYITLNAYNNVSAIATIGRQPDFLKQFFQFPAGSTLKIYEEQISDSNLLATIDRSNYMNIFPMAVKTSLKIYHLDTGRISIPVAKNAVDAQYSTVYDGRFVNIHSNDYRRTAYTQDTFESFKTENNQKLYFKFTTKYFDVNGNTTLGITINKDGNVVYSDSFTGTHLPPANTIKILGDTMTVNYQTYGNYTRGFEVDLLTTRNG</sequence>
<dbReference type="PANTHER" id="PTHR47919:SF2">
    <property type="entry name" value="CUB DOMAIN-CONTAINING PROTEIN-RELATED"/>
    <property type="match status" value="1"/>
</dbReference>
<dbReference type="AlphaFoldDB" id="A0A1I7T104"/>
<feature type="chain" id="PRO_5009306906" evidence="1">
    <location>
        <begin position="18"/>
        <end position="462"/>
    </location>
</feature>
<dbReference type="WBParaSite" id="Csp11.Scaffold457.g1369.t1">
    <property type="protein sequence ID" value="Csp11.Scaffold457.g1369.t1"/>
    <property type="gene ID" value="Csp11.Scaffold457.g1369"/>
</dbReference>
<evidence type="ECO:0000256" key="1">
    <source>
        <dbReference type="SAM" id="SignalP"/>
    </source>
</evidence>
<keyword evidence="4" id="KW-1185">Reference proteome</keyword>
<dbReference type="Pfam" id="PF24511">
    <property type="entry name" value="DUF7591"/>
    <property type="match status" value="1"/>
</dbReference>
<dbReference type="InterPro" id="IPR003366">
    <property type="entry name" value="CUB-like_dom"/>
</dbReference>
<name>A0A1I7T104_9PELO</name>
<dbReference type="eggNOG" id="ENOG502TGF0">
    <property type="taxonomic scope" value="Eukaryota"/>
</dbReference>
<feature type="domain" description="DUF7591" evidence="3">
    <location>
        <begin position="242"/>
        <end position="342"/>
    </location>
</feature>
<proteinExistence type="predicted"/>
<dbReference type="PANTHER" id="PTHR47919">
    <property type="entry name" value="INFECTION RESPONSE PROTEIN-RELATED"/>
    <property type="match status" value="1"/>
</dbReference>
<feature type="domain" description="CUB-like" evidence="2">
    <location>
        <begin position="17"/>
        <end position="135"/>
    </location>
</feature>
<reference evidence="5" key="1">
    <citation type="submission" date="2016-11" db="UniProtKB">
        <authorList>
            <consortium name="WormBaseParasite"/>
        </authorList>
    </citation>
    <scope>IDENTIFICATION</scope>
</reference>
<protein>
    <submittedName>
        <fullName evidence="5">CUB_2 domain-containing protein</fullName>
    </submittedName>
</protein>
<dbReference type="STRING" id="1561998.A0A1I7T104"/>
<dbReference type="InterPro" id="IPR056013">
    <property type="entry name" value="DUF7591"/>
</dbReference>
<accession>A0A1I7T104</accession>
<keyword evidence="1" id="KW-0732">Signal</keyword>
<feature type="signal peptide" evidence="1">
    <location>
        <begin position="1"/>
        <end position="17"/>
    </location>
</feature>
<dbReference type="GO" id="GO:0045087">
    <property type="term" value="P:innate immune response"/>
    <property type="evidence" value="ECO:0007669"/>
    <property type="project" value="TreeGrafter"/>
</dbReference>